<dbReference type="InterPro" id="IPR037401">
    <property type="entry name" value="SnoaL-like"/>
</dbReference>
<evidence type="ECO:0000313" key="3">
    <source>
        <dbReference type="Proteomes" id="UP001596263"/>
    </source>
</evidence>
<keyword evidence="3" id="KW-1185">Reference proteome</keyword>
<comment type="caution">
    <text evidence="2">The sequence shown here is derived from an EMBL/GenBank/DDBJ whole genome shotgun (WGS) entry which is preliminary data.</text>
</comment>
<organism evidence="2 3">
    <name type="scientific">Streptomyces coerulescens</name>
    <dbReference type="NCBI Taxonomy" id="29304"/>
    <lineage>
        <taxon>Bacteria</taxon>
        <taxon>Bacillati</taxon>
        <taxon>Actinomycetota</taxon>
        <taxon>Actinomycetes</taxon>
        <taxon>Kitasatosporales</taxon>
        <taxon>Streptomycetaceae</taxon>
        <taxon>Streptomyces</taxon>
    </lineage>
</organism>
<dbReference type="RefSeq" id="WP_380855944.1">
    <property type="nucleotide sequence ID" value="NZ_JBHSKM010000016.1"/>
</dbReference>
<accession>A0ABW0CLE0</accession>
<gene>
    <name evidence="2" type="ORF">ACFPQ9_22490</name>
</gene>
<dbReference type="Pfam" id="PF12680">
    <property type="entry name" value="SnoaL_2"/>
    <property type="match status" value="1"/>
</dbReference>
<sequence length="126" mass="13413">MTTADATTALTPDALFAKIDRGELHAVADLFAENATMVFGNGEPLVGREAILTANLAFMETVAGLRHRIVDAWTVDATTIAVTDVTYTRLDGREVTVPAVSIWRVGGDGLIIGFRVVLDLAPVYAP</sequence>
<dbReference type="Proteomes" id="UP001596263">
    <property type="component" value="Unassembled WGS sequence"/>
</dbReference>
<dbReference type="EMBL" id="JBHSKM010000016">
    <property type="protein sequence ID" value="MFC5216616.1"/>
    <property type="molecule type" value="Genomic_DNA"/>
</dbReference>
<feature type="domain" description="SnoaL-like" evidence="1">
    <location>
        <begin position="14"/>
        <end position="112"/>
    </location>
</feature>
<protein>
    <submittedName>
        <fullName evidence="2">Nuclear transport factor 2 family protein</fullName>
    </submittedName>
</protein>
<dbReference type="Gene3D" id="3.10.450.50">
    <property type="match status" value="1"/>
</dbReference>
<evidence type="ECO:0000313" key="2">
    <source>
        <dbReference type="EMBL" id="MFC5216616.1"/>
    </source>
</evidence>
<reference evidence="3" key="1">
    <citation type="journal article" date="2019" name="Int. J. Syst. Evol. Microbiol.">
        <title>The Global Catalogue of Microorganisms (GCM) 10K type strain sequencing project: providing services to taxonomists for standard genome sequencing and annotation.</title>
        <authorList>
            <consortium name="The Broad Institute Genomics Platform"/>
            <consortium name="The Broad Institute Genome Sequencing Center for Infectious Disease"/>
            <person name="Wu L."/>
            <person name="Ma J."/>
        </authorList>
    </citation>
    <scope>NUCLEOTIDE SEQUENCE [LARGE SCALE GENOMIC DNA]</scope>
    <source>
        <strain evidence="3">KCTC 42586</strain>
    </source>
</reference>
<dbReference type="SUPFAM" id="SSF54427">
    <property type="entry name" value="NTF2-like"/>
    <property type="match status" value="1"/>
</dbReference>
<proteinExistence type="predicted"/>
<name>A0ABW0CLE0_STRCD</name>
<dbReference type="InterPro" id="IPR032710">
    <property type="entry name" value="NTF2-like_dom_sf"/>
</dbReference>
<evidence type="ECO:0000259" key="1">
    <source>
        <dbReference type="Pfam" id="PF12680"/>
    </source>
</evidence>